<dbReference type="InParanoid" id="K3YKN7"/>
<protein>
    <submittedName>
        <fullName evidence="1">Uncharacterized protein</fullName>
    </submittedName>
</protein>
<dbReference type="Proteomes" id="UP000004995">
    <property type="component" value="Unassembled WGS sequence"/>
</dbReference>
<name>K3YKN7_SETIT</name>
<proteinExistence type="predicted"/>
<reference evidence="1" key="2">
    <citation type="submission" date="2018-08" db="UniProtKB">
        <authorList>
            <consortium name="EnsemblPlants"/>
        </authorList>
    </citation>
    <scope>IDENTIFICATION</scope>
    <source>
        <strain evidence="1">Yugu1</strain>
    </source>
</reference>
<sequence>MRESQAFFSIQSRFRFPLLGDCCCFCCSFSFFLQTICSFVFYCFKNIIYRSLEIEMVLWILYIYV</sequence>
<dbReference type="Gramene" id="KQL02387">
    <property type="protein sequence ID" value="KQL02387"/>
    <property type="gene ID" value="SETIT_014806mg"/>
</dbReference>
<evidence type="ECO:0000313" key="2">
    <source>
        <dbReference type="Proteomes" id="UP000004995"/>
    </source>
</evidence>
<reference evidence="2" key="1">
    <citation type="journal article" date="2012" name="Nat. Biotechnol.">
        <title>Reference genome sequence of the model plant Setaria.</title>
        <authorList>
            <person name="Bennetzen J.L."/>
            <person name="Schmutz J."/>
            <person name="Wang H."/>
            <person name="Percifield R."/>
            <person name="Hawkins J."/>
            <person name="Pontaroli A.C."/>
            <person name="Estep M."/>
            <person name="Feng L."/>
            <person name="Vaughn J.N."/>
            <person name="Grimwood J."/>
            <person name="Jenkins J."/>
            <person name="Barry K."/>
            <person name="Lindquist E."/>
            <person name="Hellsten U."/>
            <person name="Deshpande S."/>
            <person name="Wang X."/>
            <person name="Wu X."/>
            <person name="Mitros T."/>
            <person name="Triplett J."/>
            <person name="Yang X."/>
            <person name="Ye C.Y."/>
            <person name="Mauro-Herrera M."/>
            <person name="Wang L."/>
            <person name="Li P."/>
            <person name="Sharma M."/>
            <person name="Sharma R."/>
            <person name="Ronald P.C."/>
            <person name="Panaud O."/>
            <person name="Kellogg E.A."/>
            <person name="Brutnell T.P."/>
            <person name="Doust A.N."/>
            <person name="Tuskan G.A."/>
            <person name="Rokhsar D."/>
            <person name="Devos K.M."/>
        </authorList>
    </citation>
    <scope>NUCLEOTIDE SEQUENCE [LARGE SCALE GENOMIC DNA]</scope>
    <source>
        <strain evidence="2">cv. Yugu1</strain>
    </source>
</reference>
<keyword evidence="2" id="KW-1185">Reference proteome</keyword>
<dbReference type="EMBL" id="AGNK02003966">
    <property type="status" value="NOT_ANNOTATED_CDS"/>
    <property type="molecule type" value="Genomic_DNA"/>
</dbReference>
<evidence type="ECO:0000313" key="1">
    <source>
        <dbReference type="EnsemblPlants" id="KQL02387"/>
    </source>
</evidence>
<dbReference type="EnsemblPlants" id="KQL02387">
    <property type="protein sequence ID" value="KQL02387"/>
    <property type="gene ID" value="SETIT_014806mg"/>
</dbReference>
<accession>K3YKN7</accession>
<dbReference type="AlphaFoldDB" id="K3YKN7"/>
<organism evidence="1 2">
    <name type="scientific">Setaria italica</name>
    <name type="common">Foxtail millet</name>
    <name type="synonym">Panicum italicum</name>
    <dbReference type="NCBI Taxonomy" id="4555"/>
    <lineage>
        <taxon>Eukaryota</taxon>
        <taxon>Viridiplantae</taxon>
        <taxon>Streptophyta</taxon>
        <taxon>Embryophyta</taxon>
        <taxon>Tracheophyta</taxon>
        <taxon>Spermatophyta</taxon>
        <taxon>Magnoliopsida</taxon>
        <taxon>Liliopsida</taxon>
        <taxon>Poales</taxon>
        <taxon>Poaceae</taxon>
        <taxon>PACMAD clade</taxon>
        <taxon>Panicoideae</taxon>
        <taxon>Panicodae</taxon>
        <taxon>Paniceae</taxon>
        <taxon>Cenchrinae</taxon>
        <taxon>Setaria</taxon>
    </lineage>
</organism>
<dbReference type="HOGENOM" id="CLU_2853977_0_0_1"/>